<protein>
    <submittedName>
        <fullName evidence="1">Uncharacterized protein</fullName>
    </submittedName>
</protein>
<keyword evidence="2" id="KW-1185">Reference proteome</keyword>
<organism evidence="2">
    <name type="scientific">Perkinsus marinus (strain ATCC 50983 / TXsc)</name>
    <dbReference type="NCBI Taxonomy" id="423536"/>
    <lineage>
        <taxon>Eukaryota</taxon>
        <taxon>Sar</taxon>
        <taxon>Alveolata</taxon>
        <taxon>Perkinsozoa</taxon>
        <taxon>Perkinsea</taxon>
        <taxon>Perkinsida</taxon>
        <taxon>Perkinsidae</taxon>
        <taxon>Perkinsus</taxon>
    </lineage>
</organism>
<dbReference type="InParanoid" id="C5K6E6"/>
<name>C5K6E6_PERM5</name>
<proteinExistence type="predicted"/>
<accession>C5K6E6</accession>
<evidence type="ECO:0000313" key="2">
    <source>
        <dbReference type="Proteomes" id="UP000007800"/>
    </source>
</evidence>
<dbReference type="OrthoDB" id="300709at2759"/>
<gene>
    <name evidence="1" type="ORF">Pmar_PMAR006758</name>
</gene>
<dbReference type="GeneID" id="9058377"/>
<sequence length="286" mass="32110">MSAVHKGKKAVQANGQLRYSAKHMVTGALVDACVDARWDFSIATVLAKLVSAREKDDPESLKLTSIYMAMLLLVPQQNRSVFSSNKLINVWKVDTVVGKGTDEGGHCIKPARLVITVPDLVWLADAIEQYLYDEYGADTGDYRLNLKKIVDPLKHLVEQDHGSTITREKIINIASDRDETKAREFLQQVGNSIDTRKREREHEESIREAKQLRAALDARYNHVGGEHDVCPSCGLAGQVRYRFLEGYDQSDCRKTEVWGGSTEMHSTGPRKEAKCANCDNVWTFDD</sequence>
<evidence type="ECO:0000313" key="1">
    <source>
        <dbReference type="EMBL" id="EER19866.1"/>
    </source>
</evidence>
<reference evidence="1 2" key="1">
    <citation type="submission" date="2008-07" db="EMBL/GenBank/DDBJ databases">
        <authorList>
            <person name="El-Sayed N."/>
            <person name="Caler E."/>
            <person name="Inman J."/>
            <person name="Amedeo P."/>
            <person name="Hass B."/>
            <person name="Wortman J."/>
        </authorList>
    </citation>
    <scope>NUCLEOTIDE SEQUENCE [LARGE SCALE GENOMIC DNA]</scope>
    <source>
        <strain evidence="2">ATCC 50983 / TXsc</strain>
    </source>
</reference>
<dbReference type="OMA" id="HCIKPAR"/>
<dbReference type="RefSeq" id="XP_002788070.1">
    <property type="nucleotide sequence ID" value="XM_002788024.1"/>
</dbReference>
<dbReference type="AlphaFoldDB" id="C5K6E6"/>
<dbReference type="EMBL" id="GG670888">
    <property type="protein sequence ID" value="EER19866.1"/>
    <property type="molecule type" value="Genomic_DNA"/>
</dbReference>
<dbReference type="Proteomes" id="UP000007800">
    <property type="component" value="Unassembled WGS sequence"/>
</dbReference>